<proteinExistence type="predicted"/>
<dbReference type="PROSITE" id="PS51257">
    <property type="entry name" value="PROKAR_LIPOPROTEIN"/>
    <property type="match status" value="1"/>
</dbReference>
<feature type="chain" id="PRO_5020599274" evidence="3">
    <location>
        <begin position="32"/>
        <end position="250"/>
    </location>
</feature>
<evidence type="ECO:0000256" key="2">
    <source>
        <dbReference type="SAM" id="Phobius"/>
    </source>
</evidence>
<keyword evidence="2" id="KW-0472">Membrane</keyword>
<feature type="transmembrane region" description="Helical" evidence="2">
    <location>
        <begin position="220"/>
        <end position="247"/>
    </location>
</feature>
<dbReference type="EMBL" id="CP036455">
    <property type="protein sequence ID" value="QBI52322.1"/>
    <property type="molecule type" value="Genomic_DNA"/>
</dbReference>
<evidence type="ECO:0000313" key="4">
    <source>
        <dbReference type="EMBL" id="QBI52322.1"/>
    </source>
</evidence>
<keyword evidence="2" id="KW-1133">Transmembrane helix</keyword>
<dbReference type="OrthoDB" id="3436861at2"/>
<keyword evidence="2" id="KW-0812">Transmembrane</keyword>
<feature type="region of interest" description="Disordered" evidence="1">
    <location>
        <begin position="188"/>
        <end position="215"/>
    </location>
</feature>
<evidence type="ECO:0000313" key="5">
    <source>
        <dbReference type="Proteomes" id="UP000292235"/>
    </source>
</evidence>
<evidence type="ECO:0000256" key="3">
    <source>
        <dbReference type="SAM" id="SignalP"/>
    </source>
</evidence>
<sequence length="250" mass="25197" precursor="true">MSRTMSRSALGLAAVSLGLGCTLAGAPAAWADSLEGSSATYRFTCADQDAPATNSQAMDIEVYVAAPAEAEVGQEIEFQVEPNDYNYYSYIDGGEITSGTLSADVALSGAAAPASTATASTQAQGSFGSNNEETFDESALRGTFTPTAPGDVTLAAGDITIDVQQSEGPSTTVCSPEGGTETLATVSVTGEPMPDQGGSPGPSESDQAAPGAQSDAPPEALLVFGAVVGGLLVIAGIVMLGLMFFFLRRS</sequence>
<reference evidence="4 5" key="1">
    <citation type="submission" date="2019-02" db="EMBL/GenBank/DDBJ databases">
        <authorList>
            <person name="Khodamoradi S."/>
            <person name="Hahnke R.L."/>
            <person name="Kaempfer P."/>
            <person name="Schumann P."/>
            <person name="Rohde M."/>
            <person name="Steinert M."/>
            <person name="Luzhetskyy A."/>
            <person name="Wink J."/>
            <person name="Ruckert C."/>
        </authorList>
    </citation>
    <scope>NUCLEOTIDE SEQUENCE [LARGE SCALE GENOMIC DNA]</scope>
    <source>
        <strain evidence="4 5">M2</strain>
    </source>
</reference>
<dbReference type="Proteomes" id="UP000292235">
    <property type="component" value="Chromosome"/>
</dbReference>
<keyword evidence="5" id="KW-1185">Reference proteome</keyword>
<keyword evidence="3" id="KW-0732">Signal</keyword>
<feature type="signal peptide" evidence="3">
    <location>
        <begin position="1"/>
        <end position="31"/>
    </location>
</feature>
<gene>
    <name evidence="4" type="ORF">EKD16_02530</name>
</gene>
<dbReference type="KEGG" id="strr:EKD16_02530"/>
<accession>A0A4V0ZJ57</accession>
<evidence type="ECO:0000256" key="1">
    <source>
        <dbReference type="SAM" id="MobiDB-lite"/>
    </source>
</evidence>
<protein>
    <submittedName>
        <fullName evidence="4">Uncharacterized protein</fullName>
    </submittedName>
</protein>
<dbReference type="AlphaFoldDB" id="A0A4V0ZJ57"/>
<dbReference type="RefSeq" id="WP_131096890.1">
    <property type="nucleotide sequence ID" value="NZ_CP036455.1"/>
</dbReference>
<organism evidence="4 5">
    <name type="scientific">Streptomonospora litoralis</name>
    <dbReference type="NCBI Taxonomy" id="2498135"/>
    <lineage>
        <taxon>Bacteria</taxon>
        <taxon>Bacillati</taxon>
        <taxon>Actinomycetota</taxon>
        <taxon>Actinomycetes</taxon>
        <taxon>Streptosporangiales</taxon>
        <taxon>Nocardiopsidaceae</taxon>
        <taxon>Streptomonospora</taxon>
    </lineage>
</organism>
<name>A0A4V0ZJ57_9ACTN</name>